<accession>A0A6A8A4F8</accession>
<evidence type="ECO:0000313" key="2">
    <source>
        <dbReference type="Proteomes" id="UP000435138"/>
    </source>
</evidence>
<evidence type="ECO:0000313" key="1">
    <source>
        <dbReference type="EMBL" id="MQY46222.1"/>
    </source>
</evidence>
<sequence length="78" mass="8623">MRIVLSKVPDSACSEDDLGFSLFAHNWIASTFPYSDARVPGGKILSFLNGGILGRGRARIECWHWLAAVVEIECKDID</sequence>
<reference evidence="1 2" key="1">
    <citation type="submission" date="2019-11" db="EMBL/GenBank/DDBJ databases">
        <title>Genome analysis of Rhizobacterium cereale a novel genus and species isolated from maize roots in North Spain.</title>
        <authorList>
            <person name="Menendez E."/>
            <person name="Flores-Felix J.D."/>
            <person name="Ramirez-Bahena M.-H."/>
            <person name="Igual J.M."/>
            <person name="Garcia-Fraile P."/>
            <person name="Peix A."/>
            <person name="Velazquez E."/>
        </authorList>
    </citation>
    <scope>NUCLEOTIDE SEQUENCE [LARGE SCALE GENOMIC DNA]</scope>
    <source>
        <strain evidence="1 2">RZME27</strain>
    </source>
</reference>
<dbReference type="Proteomes" id="UP000435138">
    <property type="component" value="Unassembled WGS sequence"/>
</dbReference>
<proteinExistence type="predicted"/>
<protein>
    <submittedName>
        <fullName evidence="1">Uncharacterized protein</fullName>
    </submittedName>
</protein>
<gene>
    <name evidence="1" type="ORF">GAO09_09190</name>
</gene>
<keyword evidence="2" id="KW-1185">Reference proteome</keyword>
<comment type="caution">
    <text evidence="1">The sequence shown here is derived from an EMBL/GenBank/DDBJ whole genome shotgun (WGS) entry which is preliminary data.</text>
</comment>
<dbReference type="RefSeq" id="WP_153353711.1">
    <property type="nucleotide sequence ID" value="NZ_WIXI01000039.1"/>
</dbReference>
<organism evidence="1 2">
    <name type="scientific">Endobacterium cereale</name>
    <dbReference type="NCBI Taxonomy" id="2663029"/>
    <lineage>
        <taxon>Bacteria</taxon>
        <taxon>Pseudomonadati</taxon>
        <taxon>Pseudomonadota</taxon>
        <taxon>Alphaproteobacteria</taxon>
        <taxon>Hyphomicrobiales</taxon>
        <taxon>Rhizobiaceae</taxon>
        <taxon>Endobacterium</taxon>
    </lineage>
</organism>
<dbReference type="EMBL" id="WIXI01000039">
    <property type="protein sequence ID" value="MQY46222.1"/>
    <property type="molecule type" value="Genomic_DNA"/>
</dbReference>
<name>A0A6A8A4F8_9HYPH</name>
<dbReference type="AlphaFoldDB" id="A0A6A8A4F8"/>